<sequence length="134" mass="15096">MKSLASSLFPVLLSRYATFLFKPPLHTYPYSFITFKTSLNSPVLPTLDRDLRTAKTIESFNTLPDSENIFNALENRSRSNCSLTAIFFNRKVRQSSEGLSPTDIAKTYKFTASSIILLLQNRPNTLVNVSISIL</sequence>
<keyword evidence="2" id="KW-1185">Reference proteome</keyword>
<evidence type="ECO:0000313" key="1">
    <source>
        <dbReference type="EMBL" id="KGN52544.1"/>
    </source>
</evidence>
<dbReference type="Gramene" id="KGN52544">
    <property type="protein sequence ID" value="KGN52544"/>
    <property type="gene ID" value="Csa_5G643235"/>
</dbReference>
<evidence type="ECO:0000313" key="2">
    <source>
        <dbReference type="Proteomes" id="UP000029981"/>
    </source>
</evidence>
<reference evidence="1 2" key="3">
    <citation type="journal article" date="2010" name="BMC Genomics">
        <title>Transcriptome sequencing and comparative analysis of cucumber flowers with different sex types.</title>
        <authorList>
            <person name="Guo S."/>
            <person name="Zheng Y."/>
            <person name="Joung J.G."/>
            <person name="Liu S."/>
            <person name="Zhang Z."/>
            <person name="Crasta O.R."/>
            <person name="Sobral B.W."/>
            <person name="Xu Y."/>
            <person name="Huang S."/>
            <person name="Fei Z."/>
        </authorList>
    </citation>
    <scope>NUCLEOTIDE SEQUENCE [LARGE SCALE GENOMIC DNA]</scope>
    <source>
        <strain evidence="2">cv. 9930</strain>
    </source>
</reference>
<proteinExistence type="predicted"/>
<protein>
    <submittedName>
        <fullName evidence="1">Uncharacterized protein</fullName>
    </submittedName>
</protein>
<accession>A0A0A0KUI6</accession>
<organism evidence="1 2">
    <name type="scientific">Cucumis sativus</name>
    <name type="common">Cucumber</name>
    <dbReference type="NCBI Taxonomy" id="3659"/>
    <lineage>
        <taxon>Eukaryota</taxon>
        <taxon>Viridiplantae</taxon>
        <taxon>Streptophyta</taxon>
        <taxon>Embryophyta</taxon>
        <taxon>Tracheophyta</taxon>
        <taxon>Spermatophyta</taxon>
        <taxon>Magnoliopsida</taxon>
        <taxon>eudicotyledons</taxon>
        <taxon>Gunneridae</taxon>
        <taxon>Pentapetalae</taxon>
        <taxon>rosids</taxon>
        <taxon>fabids</taxon>
        <taxon>Cucurbitales</taxon>
        <taxon>Cucurbitaceae</taxon>
        <taxon>Benincaseae</taxon>
        <taxon>Cucumis</taxon>
    </lineage>
</organism>
<dbReference type="EMBL" id="CM002926">
    <property type="protein sequence ID" value="KGN52544.1"/>
    <property type="molecule type" value="Genomic_DNA"/>
</dbReference>
<gene>
    <name evidence="1" type="ORF">Csa_5G643235</name>
</gene>
<reference evidence="1 2" key="4">
    <citation type="journal article" date="2011" name="BMC Genomics">
        <title>RNA-Seq improves annotation of protein-coding genes in the cucumber genome.</title>
        <authorList>
            <person name="Li Z."/>
            <person name="Zhang Z."/>
            <person name="Yan P."/>
            <person name="Huang S."/>
            <person name="Fei Z."/>
            <person name="Lin K."/>
        </authorList>
    </citation>
    <scope>NUCLEOTIDE SEQUENCE [LARGE SCALE GENOMIC DNA]</scope>
    <source>
        <strain evidence="2">cv. 9930</strain>
    </source>
</reference>
<dbReference type="AlphaFoldDB" id="A0A0A0KUI6"/>
<reference evidence="1 2" key="1">
    <citation type="journal article" date="2009" name="Nat. Genet.">
        <title>The genome of the cucumber, Cucumis sativus L.</title>
        <authorList>
            <person name="Huang S."/>
            <person name="Li R."/>
            <person name="Zhang Z."/>
            <person name="Li L."/>
            <person name="Gu X."/>
            <person name="Fan W."/>
            <person name="Lucas W.J."/>
            <person name="Wang X."/>
            <person name="Xie B."/>
            <person name="Ni P."/>
            <person name="Ren Y."/>
            <person name="Zhu H."/>
            <person name="Li J."/>
            <person name="Lin K."/>
            <person name="Jin W."/>
            <person name="Fei Z."/>
            <person name="Li G."/>
            <person name="Staub J."/>
            <person name="Kilian A."/>
            <person name="van der Vossen E.A."/>
            <person name="Wu Y."/>
            <person name="Guo J."/>
            <person name="He J."/>
            <person name="Jia Z."/>
            <person name="Ren Y."/>
            <person name="Tian G."/>
            <person name="Lu Y."/>
            <person name="Ruan J."/>
            <person name="Qian W."/>
            <person name="Wang M."/>
            <person name="Huang Q."/>
            <person name="Li B."/>
            <person name="Xuan Z."/>
            <person name="Cao J."/>
            <person name="Asan"/>
            <person name="Wu Z."/>
            <person name="Zhang J."/>
            <person name="Cai Q."/>
            <person name="Bai Y."/>
            <person name="Zhao B."/>
            <person name="Han Y."/>
            <person name="Li Y."/>
            <person name="Li X."/>
            <person name="Wang S."/>
            <person name="Shi Q."/>
            <person name="Liu S."/>
            <person name="Cho W.K."/>
            <person name="Kim J.Y."/>
            <person name="Xu Y."/>
            <person name="Heller-Uszynska K."/>
            <person name="Miao H."/>
            <person name="Cheng Z."/>
            <person name="Zhang S."/>
            <person name="Wu J."/>
            <person name="Yang Y."/>
            <person name="Kang H."/>
            <person name="Li M."/>
            <person name="Liang H."/>
            <person name="Ren X."/>
            <person name="Shi Z."/>
            <person name="Wen M."/>
            <person name="Jian M."/>
            <person name="Yang H."/>
            <person name="Zhang G."/>
            <person name="Yang Z."/>
            <person name="Chen R."/>
            <person name="Liu S."/>
            <person name="Li J."/>
            <person name="Ma L."/>
            <person name="Liu H."/>
            <person name="Zhou Y."/>
            <person name="Zhao J."/>
            <person name="Fang X."/>
            <person name="Li G."/>
            <person name="Fang L."/>
            <person name="Li Y."/>
            <person name="Liu D."/>
            <person name="Zheng H."/>
            <person name="Zhang Y."/>
            <person name="Qin N."/>
            <person name="Li Z."/>
            <person name="Yang G."/>
            <person name="Yang S."/>
            <person name="Bolund L."/>
            <person name="Kristiansen K."/>
            <person name="Zheng H."/>
            <person name="Li S."/>
            <person name="Zhang X."/>
            <person name="Yang H."/>
            <person name="Wang J."/>
            <person name="Sun R."/>
            <person name="Zhang B."/>
            <person name="Jiang S."/>
            <person name="Wang J."/>
            <person name="Du Y."/>
            <person name="Li S."/>
        </authorList>
    </citation>
    <scope>NUCLEOTIDE SEQUENCE [LARGE SCALE GENOMIC DNA]</scope>
    <source>
        <strain evidence="2">cv. 9930</strain>
    </source>
</reference>
<name>A0A0A0KUI6_CUCSA</name>
<dbReference type="Proteomes" id="UP000029981">
    <property type="component" value="Chromosome 5"/>
</dbReference>
<reference evidence="1 2" key="2">
    <citation type="journal article" date="2009" name="PLoS ONE">
        <title>An integrated genetic and cytogenetic map of the cucumber genome.</title>
        <authorList>
            <person name="Ren Y."/>
            <person name="Zhang Z."/>
            <person name="Liu J."/>
            <person name="Staub J.E."/>
            <person name="Han Y."/>
            <person name="Cheng Z."/>
            <person name="Li X."/>
            <person name="Lu J."/>
            <person name="Miao H."/>
            <person name="Kang H."/>
            <person name="Xie B."/>
            <person name="Gu X."/>
            <person name="Wang X."/>
            <person name="Du Y."/>
            <person name="Jin W."/>
            <person name="Huang S."/>
        </authorList>
    </citation>
    <scope>NUCLEOTIDE SEQUENCE [LARGE SCALE GENOMIC DNA]</scope>
    <source>
        <strain evidence="2">cv. 9930</strain>
    </source>
</reference>